<dbReference type="Proteomes" id="UP001287356">
    <property type="component" value="Unassembled WGS sequence"/>
</dbReference>
<evidence type="ECO:0000313" key="2">
    <source>
        <dbReference type="Proteomes" id="UP001287356"/>
    </source>
</evidence>
<dbReference type="EMBL" id="JAULSN010000013">
    <property type="protein sequence ID" value="KAK3361031.1"/>
    <property type="molecule type" value="Genomic_DNA"/>
</dbReference>
<protein>
    <submittedName>
        <fullName evidence="1">Uncharacterized protein</fullName>
    </submittedName>
</protein>
<name>A0AAE0JTW3_9PEZI</name>
<keyword evidence="2" id="KW-1185">Reference proteome</keyword>
<sequence>MSSTTFDEKAHKKKKKTATMRPMGFGAASDAKFLQDQLFLLNIPLAAAHYMRKLVNFAGSSNVRSQGGLALPAELWHMILDEMEEEAERKPQFCFAKAAIAPSLSSPTETILRCVRHEFDLRVPGKPDRIRVLAGNLQNPASIADFEYFLENATPEEAAKINEASDKVRARLEDEDEDKPIHESIAKIPKLNKLSGLGNVFYILQAQDAPQGKKSGLYYNVEVPDVIARIDRGRCWVCSGRFIGCISGRCAGSAKEMFGFDREHIGCGSSLVCPLCVGMELSDDHLDSLHWEEHSGKRDEKMERRIKARLSELGYN</sequence>
<gene>
    <name evidence="1" type="ORF">B0T24DRAFT_643383</name>
</gene>
<organism evidence="1 2">
    <name type="scientific">Lasiosphaeria ovina</name>
    <dbReference type="NCBI Taxonomy" id="92902"/>
    <lineage>
        <taxon>Eukaryota</taxon>
        <taxon>Fungi</taxon>
        <taxon>Dikarya</taxon>
        <taxon>Ascomycota</taxon>
        <taxon>Pezizomycotina</taxon>
        <taxon>Sordariomycetes</taxon>
        <taxon>Sordariomycetidae</taxon>
        <taxon>Sordariales</taxon>
        <taxon>Lasiosphaeriaceae</taxon>
        <taxon>Lasiosphaeria</taxon>
    </lineage>
</organism>
<evidence type="ECO:0000313" key="1">
    <source>
        <dbReference type="EMBL" id="KAK3361031.1"/>
    </source>
</evidence>
<reference evidence="1" key="2">
    <citation type="submission" date="2023-06" db="EMBL/GenBank/DDBJ databases">
        <authorList>
            <consortium name="Lawrence Berkeley National Laboratory"/>
            <person name="Haridas S."/>
            <person name="Hensen N."/>
            <person name="Bonometti L."/>
            <person name="Westerberg I."/>
            <person name="Brannstrom I.O."/>
            <person name="Guillou S."/>
            <person name="Cros-Aarteil S."/>
            <person name="Calhoun S."/>
            <person name="Kuo A."/>
            <person name="Mondo S."/>
            <person name="Pangilinan J."/>
            <person name="Riley R."/>
            <person name="Labutti K."/>
            <person name="Andreopoulos B."/>
            <person name="Lipzen A."/>
            <person name="Chen C."/>
            <person name="Yanf M."/>
            <person name="Daum C."/>
            <person name="Ng V."/>
            <person name="Clum A."/>
            <person name="Steindorff A."/>
            <person name="Ohm R."/>
            <person name="Martin F."/>
            <person name="Silar P."/>
            <person name="Natvig D."/>
            <person name="Lalanne C."/>
            <person name="Gautier V."/>
            <person name="Ament-Velasquez S.L."/>
            <person name="Kruys A."/>
            <person name="Hutchinson M.I."/>
            <person name="Powell A.J."/>
            <person name="Barry K."/>
            <person name="Miller A.N."/>
            <person name="Grigoriev I.V."/>
            <person name="Debuchy R."/>
            <person name="Gladieux P."/>
            <person name="Thoren M.H."/>
            <person name="Johannesson H."/>
        </authorList>
    </citation>
    <scope>NUCLEOTIDE SEQUENCE</scope>
    <source>
        <strain evidence="1">CBS 958.72</strain>
    </source>
</reference>
<reference evidence="1" key="1">
    <citation type="journal article" date="2023" name="Mol. Phylogenet. Evol.">
        <title>Genome-scale phylogeny and comparative genomics of the fungal order Sordariales.</title>
        <authorList>
            <person name="Hensen N."/>
            <person name="Bonometti L."/>
            <person name="Westerberg I."/>
            <person name="Brannstrom I.O."/>
            <person name="Guillou S."/>
            <person name="Cros-Aarteil S."/>
            <person name="Calhoun S."/>
            <person name="Haridas S."/>
            <person name="Kuo A."/>
            <person name="Mondo S."/>
            <person name="Pangilinan J."/>
            <person name="Riley R."/>
            <person name="LaButti K."/>
            <person name="Andreopoulos B."/>
            <person name="Lipzen A."/>
            <person name="Chen C."/>
            <person name="Yan M."/>
            <person name="Daum C."/>
            <person name="Ng V."/>
            <person name="Clum A."/>
            <person name="Steindorff A."/>
            <person name="Ohm R.A."/>
            <person name="Martin F."/>
            <person name="Silar P."/>
            <person name="Natvig D.O."/>
            <person name="Lalanne C."/>
            <person name="Gautier V."/>
            <person name="Ament-Velasquez S.L."/>
            <person name="Kruys A."/>
            <person name="Hutchinson M.I."/>
            <person name="Powell A.J."/>
            <person name="Barry K."/>
            <person name="Miller A.N."/>
            <person name="Grigoriev I.V."/>
            <person name="Debuchy R."/>
            <person name="Gladieux P."/>
            <person name="Hiltunen Thoren M."/>
            <person name="Johannesson H."/>
        </authorList>
    </citation>
    <scope>NUCLEOTIDE SEQUENCE</scope>
    <source>
        <strain evidence="1">CBS 958.72</strain>
    </source>
</reference>
<dbReference type="AlphaFoldDB" id="A0AAE0JTW3"/>
<comment type="caution">
    <text evidence="1">The sequence shown here is derived from an EMBL/GenBank/DDBJ whole genome shotgun (WGS) entry which is preliminary data.</text>
</comment>
<accession>A0AAE0JTW3</accession>
<proteinExistence type="predicted"/>